<dbReference type="GO" id="GO:0005813">
    <property type="term" value="C:centrosome"/>
    <property type="evidence" value="ECO:0007669"/>
    <property type="project" value="UniProtKB-SubCell"/>
</dbReference>
<protein>
    <recommendedName>
        <fullName evidence="7">Spindle assembly abnormal protein 6 N-terminal domain-containing protein</fullName>
    </recommendedName>
</protein>
<dbReference type="PANTHER" id="PTHR44281:SF2">
    <property type="entry name" value="SPINDLE ASSEMBLY ABNORMAL PROTEIN 6 HOMOLOG"/>
    <property type="match status" value="1"/>
</dbReference>
<feature type="region of interest" description="Disordered" evidence="6">
    <location>
        <begin position="493"/>
        <end position="565"/>
    </location>
</feature>
<feature type="compositionally biased region" description="Basic and acidic residues" evidence="6">
    <location>
        <begin position="553"/>
        <end position="565"/>
    </location>
</feature>
<evidence type="ECO:0000256" key="2">
    <source>
        <dbReference type="ARBA" id="ARBA00022490"/>
    </source>
</evidence>
<feature type="compositionally biased region" description="Basic and acidic residues" evidence="6">
    <location>
        <begin position="527"/>
        <end position="546"/>
    </location>
</feature>
<dbReference type="AlphaFoldDB" id="A0A5A8DHX1"/>
<evidence type="ECO:0000313" key="8">
    <source>
        <dbReference type="EMBL" id="KAA0165103.1"/>
    </source>
</evidence>
<sequence>MSDGFDRAEPLFEGELVVRLASAGPGRDGERPMTVRVLQSTGQSAASTAAAGGTSAPCRCVRLEIADAADPFYLRTLDVSEAEFAELKREQRLMVDFSGFADHLVSLLSGVGRAPAGRRATAPSAATPAARSPSSSRGAQAKRGQRGDDLPSPQGGSFGEPYLATLYDVPASGARDSGSRGGGRSLGIRPAHSSFLGQAGHGRGSGVGEALGKPGASPAGPMFEVVERTAFRDLVHLAVPVSAGDDEGIKSVLAARLALEQRCHAEAAASLREQRALGEELLARAEEAESCLASERAAAAAGLREARAEAAARLAEVREAAARQETTLGTSREQALEELRSRMEREAAQAEAQLEASKQEARALREALSDVRRKLEDAQRERDEARRQAASAQRSASDSEARATRAEARSQELAAAETSLRERVAALAQAAEDRQALAERADETRRSEERGRVAAEDSARLLKSALQSLQGKFRASVAEIHKANEIIKRLDAERREANERRETAEGERREALDRESAAARAAAASRAEAEAAREAAARDRQRRAQAEEAAATAERETEAQREAAAKHARVIEWLNKELTDRKAEEVAAGGAGSVGVGASRAAAGARPWAASQAPLARRLQGGAASRTWSGAWASPGLASGSGAPGTFAGETASPQVGGKARDDSWGAGIPAGNPLAAPRRGTSEEASPQLGTSWWRSAPADRGVDVPASAGTAGPHGAPSSQGTGSQPSGAGGPSRAATPSATATHRSGAQDGGESPLARTPVARPSPAPVRRVSVSKAGPRAGRSGAPAARSPAPTAPTAAGATPDSALDSSTVSARGAASAAGAPARKASPAKESSNPYMRPNWRDSDAGTASAHFASA</sequence>
<feature type="compositionally biased region" description="Basic and acidic residues" evidence="6">
    <location>
        <begin position="375"/>
        <end position="387"/>
    </location>
</feature>
<evidence type="ECO:0000313" key="9">
    <source>
        <dbReference type="Proteomes" id="UP000325113"/>
    </source>
</evidence>
<feature type="compositionally biased region" description="Low complexity" evidence="6">
    <location>
        <begin position="628"/>
        <end position="645"/>
    </location>
</feature>
<evidence type="ECO:0000256" key="1">
    <source>
        <dbReference type="ARBA" id="ARBA00004300"/>
    </source>
</evidence>
<feature type="compositionally biased region" description="Gly residues" evidence="6">
    <location>
        <begin position="199"/>
        <end position="209"/>
    </location>
</feature>
<dbReference type="InterPro" id="IPR038558">
    <property type="entry name" value="SAS-6_N_sf"/>
</dbReference>
<feature type="region of interest" description="Disordered" evidence="6">
    <location>
        <begin position="435"/>
        <end position="457"/>
    </location>
</feature>
<reference evidence="8 9" key="1">
    <citation type="submission" date="2019-07" db="EMBL/GenBank/DDBJ databases">
        <title>Genomes of Cafeteria roenbergensis.</title>
        <authorList>
            <person name="Fischer M.G."/>
            <person name="Hackl T."/>
            <person name="Roman M."/>
        </authorList>
    </citation>
    <scope>NUCLEOTIDE SEQUENCE [LARGE SCALE GENOMIC DNA]</scope>
    <source>
        <strain evidence="8 9">Cflag</strain>
    </source>
</reference>
<evidence type="ECO:0000256" key="5">
    <source>
        <dbReference type="ARBA" id="ARBA00023306"/>
    </source>
</evidence>
<feature type="region of interest" description="Disordered" evidence="6">
    <location>
        <begin position="375"/>
        <end position="414"/>
    </location>
</feature>
<feature type="domain" description="Spindle assembly abnormal protein 6 N-terminal" evidence="7">
    <location>
        <begin position="59"/>
        <end position="111"/>
    </location>
</feature>
<feature type="region of interest" description="Disordered" evidence="6">
    <location>
        <begin position="583"/>
        <end position="861"/>
    </location>
</feature>
<evidence type="ECO:0000256" key="3">
    <source>
        <dbReference type="ARBA" id="ARBA00023054"/>
    </source>
</evidence>
<feature type="region of interest" description="Disordered" evidence="6">
    <location>
        <begin position="114"/>
        <end position="157"/>
    </location>
</feature>
<organism evidence="8 9">
    <name type="scientific">Cafeteria roenbergensis</name>
    <name type="common">Marine flagellate</name>
    <dbReference type="NCBI Taxonomy" id="33653"/>
    <lineage>
        <taxon>Eukaryota</taxon>
        <taxon>Sar</taxon>
        <taxon>Stramenopiles</taxon>
        <taxon>Bigyra</taxon>
        <taxon>Opalozoa</taxon>
        <taxon>Bicosoecida</taxon>
        <taxon>Cafeteriaceae</taxon>
        <taxon>Cafeteria</taxon>
    </lineage>
</organism>
<name>A0A5A8DHX1_CAFRO</name>
<evidence type="ECO:0000256" key="4">
    <source>
        <dbReference type="ARBA" id="ARBA00023212"/>
    </source>
</evidence>
<evidence type="ECO:0000256" key="6">
    <source>
        <dbReference type="SAM" id="MobiDB-lite"/>
    </source>
</evidence>
<evidence type="ECO:0000259" key="7">
    <source>
        <dbReference type="Pfam" id="PF16531"/>
    </source>
</evidence>
<dbReference type="Pfam" id="PF16531">
    <property type="entry name" value="SAS-6_N"/>
    <property type="match status" value="1"/>
</dbReference>
<keyword evidence="4" id="KW-0206">Cytoskeleton</keyword>
<feature type="compositionally biased region" description="Low complexity" evidence="6">
    <location>
        <begin position="596"/>
        <end position="606"/>
    </location>
</feature>
<proteinExistence type="predicted"/>
<feature type="compositionally biased region" description="Polar residues" evidence="6">
    <location>
        <begin position="684"/>
        <end position="695"/>
    </location>
</feature>
<keyword evidence="2" id="KW-0963">Cytoplasm</keyword>
<keyword evidence="3" id="KW-0175">Coiled coil</keyword>
<feature type="compositionally biased region" description="Low complexity" evidence="6">
    <location>
        <begin position="817"/>
        <end position="835"/>
    </location>
</feature>
<dbReference type="Gene3D" id="2.170.210.20">
    <property type="entry name" value="Spindle assembly abnormal protein 6, N-terminal domain"/>
    <property type="match status" value="1"/>
</dbReference>
<dbReference type="InterPro" id="IPR032396">
    <property type="entry name" value="SAS-6_N"/>
</dbReference>
<feature type="compositionally biased region" description="Low complexity" evidence="6">
    <location>
        <begin position="717"/>
        <end position="748"/>
    </location>
</feature>
<feature type="compositionally biased region" description="Basic and acidic residues" evidence="6">
    <location>
        <begin position="397"/>
        <end position="410"/>
    </location>
</feature>
<dbReference type="EMBL" id="VLTM01000014">
    <property type="protein sequence ID" value="KAA0165103.1"/>
    <property type="molecule type" value="Genomic_DNA"/>
</dbReference>
<comment type="subcellular location">
    <subcellularLocation>
        <location evidence="1">Cytoplasm</location>
        <location evidence="1">Cytoskeleton</location>
        <location evidence="1">Microtubule organizing center</location>
        <location evidence="1">Centrosome</location>
    </subcellularLocation>
</comment>
<dbReference type="Proteomes" id="UP000325113">
    <property type="component" value="Unassembled WGS sequence"/>
</dbReference>
<comment type="caution">
    <text evidence="8">The sequence shown here is derived from an EMBL/GenBank/DDBJ whole genome shotgun (WGS) entry which is preliminary data.</text>
</comment>
<feature type="compositionally biased region" description="Low complexity" evidence="6">
    <location>
        <begin position="759"/>
        <end position="809"/>
    </location>
</feature>
<keyword evidence="5" id="KW-0131">Cell cycle</keyword>
<accession>A0A5A8DHX1</accession>
<feature type="region of interest" description="Disordered" evidence="6">
    <location>
        <begin position="173"/>
        <end position="216"/>
    </location>
</feature>
<feature type="compositionally biased region" description="Low complexity" evidence="6">
    <location>
        <begin position="114"/>
        <end position="139"/>
    </location>
</feature>
<feature type="compositionally biased region" description="Basic and acidic residues" evidence="6">
    <location>
        <begin position="493"/>
        <end position="517"/>
    </location>
</feature>
<dbReference type="PANTHER" id="PTHR44281">
    <property type="entry name" value="SPINDLE ASSEMBLY ABNORMAL PROTEIN 6 HOMOLOG"/>
    <property type="match status" value="1"/>
</dbReference>
<gene>
    <name evidence="8" type="ORF">FNF31_02116</name>
</gene>